<dbReference type="EMBL" id="JAAMPI010001349">
    <property type="protein sequence ID" value="KAF4625550.1"/>
    <property type="molecule type" value="Genomic_DNA"/>
</dbReference>
<evidence type="ECO:0000256" key="1">
    <source>
        <dbReference type="ARBA" id="ARBA00004141"/>
    </source>
</evidence>
<dbReference type="PANTHER" id="PTHR23501">
    <property type="entry name" value="MAJOR FACILITATOR SUPERFAMILY"/>
    <property type="match status" value="1"/>
</dbReference>
<dbReference type="Proteomes" id="UP000566819">
    <property type="component" value="Unassembled WGS sequence"/>
</dbReference>
<dbReference type="SUPFAM" id="SSF103473">
    <property type="entry name" value="MFS general substrate transporter"/>
    <property type="match status" value="1"/>
</dbReference>
<dbReference type="InterPro" id="IPR020846">
    <property type="entry name" value="MFS_dom"/>
</dbReference>
<dbReference type="Pfam" id="PF07690">
    <property type="entry name" value="MFS_1"/>
    <property type="match status" value="1"/>
</dbReference>
<protein>
    <recommendedName>
        <fullName evidence="7">Major facilitator superfamily (MFS) profile domain-containing protein</fullName>
    </recommendedName>
</protein>
<feature type="region of interest" description="Disordered" evidence="5">
    <location>
        <begin position="28"/>
        <end position="54"/>
    </location>
</feature>
<keyword evidence="2 6" id="KW-0812">Transmembrane</keyword>
<evidence type="ECO:0000259" key="7">
    <source>
        <dbReference type="PROSITE" id="PS50850"/>
    </source>
</evidence>
<name>A0A8H4R8S8_9HELO</name>
<keyword evidence="9" id="KW-1185">Reference proteome</keyword>
<dbReference type="GO" id="GO:0005886">
    <property type="term" value="C:plasma membrane"/>
    <property type="evidence" value="ECO:0007669"/>
    <property type="project" value="TreeGrafter"/>
</dbReference>
<dbReference type="InterPro" id="IPR036259">
    <property type="entry name" value="MFS_trans_sf"/>
</dbReference>
<evidence type="ECO:0000256" key="6">
    <source>
        <dbReference type="SAM" id="Phobius"/>
    </source>
</evidence>
<evidence type="ECO:0000256" key="3">
    <source>
        <dbReference type="ARBA" id="ARBA00022989"/>
    </source>
</evidence>
<keyword evidence="4 6" id="KW-0472">Membrane</keyword>
<feature type="transmembrane region" description="Helical" evidence="6">
    <location>
        <begin position="61"/>
        <end position="89"/>
    </location>
</feature>
<evidence type="ECO:0000256" key="5">
    <source>
        <dbReference type="SAM" id="MobiDB-lite"/>
    </source>
</evidence>
<dbReference type="OrthoDB" id="4139357at2759"/>
<dbReference type="Gene3D" id="1.20.1720.10">
    <property type="entry name" value="Multidrug resistance protein D"/>
    <property type="match status" value="1"/>
</dbReference>
<organism evidence="8 9">
    <name type="scientific">Cudoniella acicularis</name>
    <dbReference type="NCBI Taxonomy" id="354080"/>
    <lineage>
        <taxon>Eukaryota</taxon>
        <taxon>Fungi</taxon>
        <taxon>Dikarya</taxon>
        <taxon>Ascomycota</taxon>
        <taxon>Pezizomycotina</taxon>
        <taxon>Leotiomycetes</taxon>
        <taxon>Helotiales</taxon>
        <taxon>Tricladiaceae</taxon>
        <taxon>Cudoniella</taxon>
    </lineage>
</organism>
<dbReference type="PROSITE" id="PS50850">
    <property type="entry name" value="MFS"/>
    <property type="match status" value="1"/>
</dbReference>
<accession>A0A8H4R8S8</accession>
<feature type="transmembrane region" description="Helical" evidence="6">
    <location>
        <begin position="101"/>
        <end position="119"/>
    </location>
</feature>
<feature type="compositionally biased region" description="Low complexity" evidence="5">
    <location>
        <begin position="36"/>
        <end position="47"/>
    </location>
</feature>
<comment type="caution">
    <text evidence="8">The sequence shown here is derived from an EMBL/GenBank/DDBJ whole genome shotgun (WGS) entry which is preliminary data.</text>
</comment>
<feature type="domain" description="Major facilitator superfamily (MFS) profile" evidence="7">
    <location>
        <begin position="64"/>
        <end position="206"/>
    </location>
</feature>
<dbReference type="InterPro" id="IPR011701">
    <property type="entry name" value="MFS"/>
</dbReference>
<feature type="transmembrane region" description="Helical" evidence="6">
    <location>
        <begin position="131"/>
        <end position="155"/>
    </location>
</feature>
<evidence type="ECO:0000313" key="8">
    <source>
        <dbReference type="EMBL" id="KAF4625550.1"/>
    </source>
</evidence>
<sequence length="206" mass="22176">MAQHAEHIEGVSVLSIPISKSAQMDIEKEKTIEQNTSESPSPSTLSEDGQTSPKKKKPLSFWLAFISLLVMVFVASLDSTTLTVAIPIITNQLQGTTLEAFWASISFMLAVVVVQPIYTSVSDILGRKLPLYAAFFLFATGSIVFSVAHSMPIVILGRVLQDLGGGGGIDVLGKGSGRLPNGATPLRGTEQRQHFSNKHYLHLALN</sequence>
<keyword evidence="3 6" id="KW-1133">Transmembrane helix</keyword>
<gene>
    <name evidence="8" type="ORF">G7Y89_g12615</name>
</gene>
<dbReference type="PANTHER" id="PTHR23501:SF156">
    <property type="entry name" value="TRANSPORTER, PUTATIVE-RELATED"/>
    <property type="match status" value="1"/>
</dbReference>
<reference evidence="8 9" key="1">
    <citation type="submission" date="2020-03" db="EMBL/GenBank/DDBJ databases">
        <title>Draft Genome Sequence of Cudoniella acicularis.</title>
        <authorList>
            <person name="Buettner E."/>
            <person name="Kellner H."/>
        </authorList>
    </citation>
    <scope>NUCLEOTIDE SEQUENCE [LARGE SCALE GENOMIC DNA]</scope>
    <source>
        <strain evidence="8 9">DSM 108380</strain>
    </source>
</reference>
<comment type="subcellular location">
    <subcellularLocation>
        <location evidence="1">Membrane</location>
        <topology evidence="1">Multi-pass membrane protein</topology>
    </subcellularLocation>
</comment>
<dbReference type="GO" id="GO:0022857">
    <property type="term" value="F:transmembrane transporter activity"/>
    <property type="evidence" value="ECO:0007669"/>
    <property type="project" value="InterPro"/>
</dbReference>
<evidence type="ECO:0000256" key="2">
    <source>
        <dbReference type="ARBA" id="ARBA00022692"/>
    </source>
</evidence>
<proteinExistence type="predicted"/>
<evidence type="ECO:0000313" key="9">
    <source>
        <dbReference type="Proteomes" id="UP000566819"/>
    </source>
</evidence>
<evidence type="ECO:0000256" key="4">
    <source>
        <dbReference type="ARBA" id="ARBA00023136"/>
    </source>
</evidence>
<dbReference type="AlphaFoldDB" id="A0A8H4R8S8"/>